<keyword evidence="2" id="KW-1185">Reference proteome</keyword>
<dbReference type="EMBL" id="AVOT02096149">
    <property type="protein sequence ID" value="MBW0575381.1"/>
    <property type="molecule type" value="Genomic_DNA"/>
</dbReference>
<evidence type="ECO:0000313" key="2">
    <source>
        <dbReference type="Proteomes" id="UP000765509"/>
    </source>
</evidence>
<dbReference type="AlphaFoldDB" id="A0A9Q3K863"/>
<sequence>MAAVRRLSKDPKHLSLQELGWQFNSGLLKGPFLRDITSFQSVVKESSTPASLGQFNWSIWVILKYPVWAWPNWENAVPQFGFQDGQNCIGPIQTIQPVTHLPGSALQLFTYTGHLSSPGDLFPS</sequence>
<comment type="caution">
    <text evidence="1">The sequence shown here is derived from an EMBL/GenBank/DDBJ whole genome shotgun (WGS) entry which is preliminary data.</text>
</comment>
<name>A0A9Q3K863_9BASI</name>
<protein>
    <submittedName>
        <fullName evidence="1">Uncharacterized protein</fullName>
    </submittedName>
</protein>
<accession>A0A9Q3K863</accession>
<proteinExistence type="predicted"/>
<evidence type="ECO:0000313" key="1">
    <source>
        <dbReference type="EMBL" id="MBW0575381.1"/>
    </source>
</evidence>
<gene>
    <name evidence="1" type="ORF">O181_115096</name>
</gene>
<organism evidence="1 2">
    <name type="scientific">Austropuccinia psidii MF-1</name>
    <dbReference type="NCBI Taxonomy" id="1389203"/>
    <lineage>
        <taxon>Eukaryota</taxon>
        <taxon>Fungi</taxon>
        <taxon>Dikarya</taxon>
        <taxon>Basidiomycota</taxon>
        <taxon>Pucciniomycotina</taxon>
        <taxon>Pucciniomycetes</taxon>
        <taxon>Pucciniales</taxon>
        <taxon>Sphaerophragmiaceae</taxon>
        <taxon>Austropuccinia</taxon>
    </lineage>
</organism>
<reference evidence="1" key="1">
    <citation type="submission" date="2021-03" db="EMBL/GenBank/DDBJ databases">
        <title>Draft genome sequence of rust myrtle Austropuccinia psidii MF-1, a brazilian biotype.</title>
        <authorList>
            <person name="Quecine M.C."/>
            <person name="Pachon D.M.R."/>
            <person name="Bonatelli M.L."/>
            <person name="Correr F.H."/>
            <person name="Franceschini L.M."/>
            <person name="Leite T.F."/>
            <person name="Margarido G.R.A."/>
            <person name="Almeida C.A."/>
            <person name="Ferrarezi J.A."/>
            <person name="Labate C.A."/>
        </authorList>
    </citation>
    <scope>NUCLEOTIDE SEQUENCE</scope>
    <source>
        <strain evidence="1">MF-1</strain>
    </source>
</reference>
<dbReference type="Proteomes" id="UP000765509">
    <property type="component" value="Unassembled WGS sequence"/>
</dbReference>